<gene>
    <name evidence="3" type="ORF">HGRIS_006633</name>
</gene>
<sequence length="307" mass="33590">MWSQMRTAIVIAVLSLQLVHAATIPSNGLVARAEAAEVATEASLNFDQAEILAAHLTPREEAAENQNGNLAARIQAARQAAIAALEANANIAKELNTAAWHTRGRLYSGRLAFKYPDLRPGDKLMLERLKASKDNLKAIRARQAEIIRRVIAAQSLLESLESQREGRPPRPIPCLPPPPQYVHQAAGAHHFHGETAKKLEVAINNAIVLLRQGNINGFNAAMDAVRQAQIEEQEADRTDAIKLAILAKWELQTYRQIKLGQDDAGPPPGIACPSPPRPPPPPPQPYRPRPPPPPPPPPPPSRYGRYY</sequence>
<evidence type="ECO:0000313" key="3">
    <source>
        <dbReference type="EMBL" id="KAL0952353.1"/>
    </source>
</evidence>
<organism evidence="3 4">
    <name type="scientific">Hohenbuehelia grisea</name>
    <dbReference type="NCBI Taxonomy" id="104357"/>
    <lineage>
        <taxon>Eukaryota</taxon>
        <taxon>Fungi</taxon>
        <taxon>Dikarya</taxon>
        <taxon>Basidiomycota</taxon>
        <taxon>Agaricomycotina</taxon>
        <taxon>Agaricomycetes</taxon>
        <taxon>Agaricomycetidae</taxon>
        <taxon>Agaricales</taxon>
        <taxon>Pleurotineae</taxon>
        <taxon>Pleurotaceae</taxon>
        <taxon>Hohenbuehelia</taxon>
    </lineage>
</organism>
<dbReference type="PANTHER" id="PTHR45691:SF1">
    <property type="entry name" value="FH2 DOMAIN-CONTAINING PROTEIN 1-RELATED"/>
    <property type="match status" value="1"/>
</dbReference>
<name>A0ABR3J9I8_9AGAR</name>
<keyword evidence="2" id="KW-0732">Signal</keyword>
<evidence type="ECO:0000256" key="1">
    <source>
        <dbReference type="SAM" id="MobiDB-lite"/>
    </source>
</evidence>
<protein>
    <submittedName>
        <fullName evidence="3">Uncharacterized protein</fullName>
    </submittedName>
</protein>
<keyword evidence="4" id="KW-1185">Reference proteome</keyword>
<feature type="signal peptide" evidence="2">
    <location>
        <begin position="1"/>
        <end position="21"/>
    </location>
</feature>
<dbReference type="Proteomes" id="UP001556367">
    <property type="component" value="Unassembled WGS sequence"/>
</dbReference>
<feature type="chain" id="PRO_5045280541" evidence="2">
    <location>
        <begin position="22"/>
        <end position="307"/>
    </location>
</feature>
<feature type="compositionally biased region" description="Pro residues" evidence="1">
    <location>
        <begin position="265"/>
        <end position="301"/>
    </location>
</feature>
<proteinExistence type="predicted"/>
<reference evidence="4" key="1">
    <citation type="submission" date="2024-06" db="EMBL/GenBank/DDBJ databases">
        <title>Multi-omics analyses provide insights into the biosynthesis of the anticancer antibiotic pleurotin in Hohenbuehelia grisea.</title>
        <authorList>
            <person name="Weaver J.A."/>
            <person name="Alberti F."/>
        </authorList>
    </citation>
    <scope>NUCLEOTIDE SEQUENCE [LARGE SCALE GENOMIC DNA]</scope>
    <source>
        <strain evidence="4">T-177</strain>
    </source>
</reference>
<comment type="caution">
    <text evidence="3">The sequence shown here is derived from an EMBL/GenBank/DDBJ whole genome shotgun (WGS) entry which is preliminary data.</text>
</comment>
<dbReference type="PANTHER" id="PTHR45691">
    <property type="entry name" value="PROTEIN DIAPHANOUS"/>
    <property type="match status" value="1"/>
</dbReference>
<evidence type="ECO:0000256" key="2">
    <source>
        <dbReference type="SAM" id="SignalP"/>
    </source>
</evidence>
<accession>A0ABR3J9I8</accession>
<dbReference type="EMBL" id="JASNQZ010000010">
    <property type="protein sequence ID" value="KAL0952353.1"/>
    <property type="molecule type" value="Genomic_DNA"/>
</dbReference>
<evidence type="ECO:0000313" key="4">
    <source>
        <dbReference type="Proteomes" id="UP001556367"/>
    </source>
</evidence>
<feature type="region of interest" description="Disordered" evidence="1">
    <location>
        <begin position="259"/>
        <end position="307"/>
    </location>
</feature>
<dbReference type="InterPro" id="IPR051412">
    <property type="entry name" value="Formin_Homology_Diaphanous_sf"/>
</dbReference>